<dbReference type="PANTHER" id="PTHR30477:SF0">
    <property type="entry name" value="METAL TRANSPORT SYSTEM MEMBRANE PROTEIN TM_0125-RELATED"/>
    <property type="match status" value="1"/>
</dbReference>
<comment type="similarity">
    <text evidence="2 6">Belongs to the ABC-3 integral membrane protein family.</text>
</comment>
<evidence type="ECO:0000256" key="1">
    <source>
        <dbReference type="ARBA" id="ARBA00004141"/>
    </source>
</evidence>
<keyword evidence="9" id="KW-1185">Reference proteome</keyword>
<feature type="transmembrane region" description="Helical" evidence="7">
    <location>
        <begin position="12"/>
        <end position="37"/>
    </location>
</feature>
<organism evidence="8 9">
    <name type="scientific">Lutispora saccharofermentans</name>
    <dbReference type="NCBI Taxonomy" id="3024236"/>
    <lineage>
        <taxon>Bacteria</taxon>
        <taxon>Bacillati</taxon>
        <taxon>Bacillota</taxon>
        <taxon>Clostridia</taxon>
        <taxon>Lutisporales</taxon>
        <taxon>Lutisporaceae</taxon>
        <taxon>Lutispora</taxon>
    </lineage>
</organism>
<dbReference type="SUPFAM" id="SSF81345">
    <property type="entry name" value="ABC transporter involved in vitamin B12 uptake, BtuC"/>
    <property type="match status" value="1"/>
</dbReference>
<evidence type="ECO:0000256" key="4">
    <source>
        <dbReference type="ARBA" id="ARBA00022989"/>
    </source>
</evidence>
<evidence type="ECO:0000313" key="9">
    <source>
        <dbReference type="Proteomes" id="UP001651880"/>
    </source>
</evidence>
<dbReference type="InterPro" id="IPR001626">
    <property type="entry name" value="ABC_TroCD"/>
</dbReference>
<keyword evidence="6" id="KW-0813">Transport</keyword>
<keyword evidence="4 7" id="KW-1133">Transmembrane helix</keyword>
<sequence length="290" mass="30794">MISILTEMFSYPFLVRAVIVGLLVSLCAALLGVSLVLKRYSMIGDGLSHVGFGTLAIATAMNVSPLTLSIPVCVAAAFLLLRISENSKIKGDAAIALISTSSLAIGVVFISVTTGMNTDVCNYLFGSILSMKHADVKLSIALSAVVLAMFALLYNKIFAVTFDENFAKATGIKTDIYNMLIAFLTAITIVLGMRMMGALLISSLIIFPPLTSMRLCKSFKTVTICSAVISVTCFFIGIVGSYIYATPTGASVVMVNIAAFLLFWVLSFINAKTNMISGAGASKPDNSRRD</sequence>
<dbReference type="RefSeq" id="WP_255228214.1">
    <property type="nucleotide sequence ID" value="NZ_JAJEKE010000014.1"/>
</dbReference>
<feature type="transmembrane region" description="Helical" evidence="7">
    <location>
        <begin position="223"/>
        <end position="244"/>
    </location>
</feature>
<dbReference type="Proteomes" id="UP001651880">
    <property type="component" value="Unassembled WGS sequence"/>
</dbReference>
<accession>A0ABT1NK89</accession>
<dbReference type="Gene3D" id="1.10.3470.10">
    <property type="entry name" value="ABC transporter involved in vitamin B12 uptake, BtuC"/>
    <property type="match status" value="1"/>
</dbReference>
<dbReference type="InterPro" id="IPR037294">
    <property type="entry name" value="ABC_BtuC-like"/>
</dbReference>
<evidence type="ECO:0000256" key="5">
    <source>
        <dbReference type="ARBA" id="ARBA00023136"/>
    </source>
</evidence>
<keyword evidence="3 6" id="KW-0812">Transmembrane</keyword>
<name>A0ABT1NK89_9FIRM</name>
<comment type="subcellular location">
    <subcellularLocation>
        <location evidence="6">Cell membrane</location>
        <topology evidence="6">Multi-pass membrane protein</topology>
    </subcellularLocation>
    <subcellularLocation>
        <location evidence="1">Membrane</location>
        <topology evidence="1">Multi-pass membrane protein</topology>
    </subcellularLocation>
</comment>
<keyword evidence="5 7" id="KW-0472">Membrane</keyword>
<evidence type="ECO:0000256" key="3">
    <source>
        <dbReference type="ARBA" id="ARBA00022692"/>
    </source>
</evidence>
<evidence type="ECO:0000256" key="2">
    <source>
        <dbReference type="ARBA" id="ARBA00008034"/>
    </source>
</evidence>
<feature type="transmembrane region" description="Helical" evidence="7">
    <location>
        <begin position="250"/>
        <end position="269"/>
    </location>
</feature>
<dbReference type="Pfam" id="PF00950">
    <property type="entry name" value="ABC-3"/>
    <property type="match status" value="1"/>
</dbReference>
<feature type="transmembrane region" description="Helical" evidence="7">
    <location>
        <begin position="136"/>
        <end position="155"/>
    </location>
</feature>
<evidence type="ECO:0000256" key="6">
    <source>
        <dbReference type="RuleBase" id="RU003943"/>
    </source>
</evidence>
<protein>
    <submittedName>
        <fullName evidence="8">Metal ABC transporter permease</fullName>
    </submittedName>
</protein>
<dbReference type="EMBL" id="JAJEKE010000014">
    <property type="protein sequence ID" value="MCQ1530691.1"/>
    <property type="molecule type" value="Genomic_DNA"/>
</dbReference>
<feature type="transmembrane region" description="Helical" evidence="7">
    <location>
        <begin position="93"/>
        <end position="116"/>
    </location>
</feature>
<feature type="transmembrane region" description="Helical" evidence="7">
    <location>
        <begin position="176"/>
        <end position="193"/>
    </location>
</feature>
<dbReference type="PANTHER" id="PTHR30477">
    <property type="entry name" value="ABC-TRANSPORTER METAL-BINDING PROTEIN"/>
    <property type="match status" value="1"/>
</dbReference>
<dbReference type="CDD" id="cd06550">
    <property type="entry name" value="TM_ABC_iron-siderophores_like"/>
    <property type="match status" value="1"/>
</dbReference>
<evidence type="ECO:0000313" key="8">
    <source>
        <dbReference type="EMBL" id="MCQ1530691.1"/>
    </source>
</evidence>
<reference evidence="8 9" key="1">
    <citation type="submission" date="2021-10" db="EMBL/GenBank/DDBJ databases">
        <title>Lutispora strain m25 sp. nov., a thermophilic, non-spore-forming bacterium isolated from a lab-scale methanogenic bioreactor digesting anaerobic sludge.</title>
        <authorList>
            <person name="El Houari A."/>
            <person name="Mcdonald J."/>
        </authorList>
    </citation>
    <scope>NUCLEOTIDE SEQUENCE [LARGE SCALE GENOMIC DNA]</scope>
    <source>
        <strain evidence="9">m25</strain>
    </source>
</reference>
<gene>
    <name evidence="8" type="ORF">LJD61_14205</name>
</gene>
<evidence type="ECO:0000256" key="7">
    <source>
        <dbReference type="SAM" id="Phobius"/>
    </source>
</evidence>
<proteinExistence type="inferred from homology"/>
<feature type="transmembrane region" description="Helical" evidence="7">
    <location>
        <begin position="57"/>
        <end position="81"/>
    </location>
</feature>
<comment type="caution">
    <text evidence="8">The sequence shown here is derived from an EMBL/GenBank/DDBJ whole genome shotgun (WGS) entry which is preliminary data.</text>
</comment>